<dbReference type="GO" id="GO:0003676">
    <property type="term" value="F:nucleic acid binding"/>
    <property type="evidence" value="ECO:0007669"/>
    <property type="project" value="InterPro"/>
</dbReference>
<keyword evidence="5" id="KW-1185">Reference proteome</keyword>
<evidence type="ECO:0000256" key="3">
    <source>
        <dbReference type="ARBA" id="ARBA00022946"/>
    </source>
</evidence>
<dbReference type="PANTHER" id="PTHR13068:SF3">
    <property type="entry name" value="MITOCHONDRIAL TRANSCRIPTION TERMINATION FACTOR FAMILY PROTEIN"/>
    <property type="match status" value="1"/>
</dbReference>
<keyword evidence="2" id="KW-0805">Transcription regulation</keyword>
<comment type="similarity">
    <text evidence="1">Belongs to the mTERF family.</text>
</comment>
<name>A0A200R9F3_MACCD</name>
<keyword evidence="3" id="KW-0809">Transit peptide</keyword>
<gene>
    <name evidence="4" type="ORF">BVC80_521g88</name>
</gene>
<dbReference type="GO" id="GO:0006353">
    <property type="term" value="P:DNA-templated transcription termination"/>
    <property type="evidence" value="ECO:0007669"/>
    <property type="project" value="UniProtKB-KW"/>
</dbReference>
<dbReference type="InterPro" id="IPR003690">
    <property type="entry name" value="MTERF"/>
</dbReference>
<organism evidence="4 5">
    <name type="scientific">Macleaya cordata</name>
    <name type="common">Five-seeded plume-poppy</name>
    <name type="synonym">Bocconia cordata</name>
    <dbReference type="NCBI Taxonomy" id="56857"/>
    <lineage>
        <taxon>Eukaryota</taxon>
        <taxon>Viridiplantae</taxon>
        <taxon>Streptophyta</taxon>
        <taxon>Embryophyta</taxon>
        <taxon>Tracheophyta</taxon>
        <taxon>Spermatophyta</taxon>
        <taxon>Magnoliopsida</taxon>
        <taxon>Ranunculales</taxon>
        <taxon>Papaveraceae</taxon>
        <taxon>Papaveroideae</taxon>
        <taxon>Macleaya</taxon>
    </lineage>
</organism>
<keyword evidence="2" id="KW-0806">Transcription termination</keyword>
<dbReference type="EMBL" id="MVGT01000213">
    <property type="protein sequence ID" value="OVA19283.1"/>
    <property type="molecule type" value="Genomic_DNA"/>
</dbReference>
<dbReference type="Gene3D" id="1.25.70.10">
    <property type="entry name" value="Transcription termination factor 3, mitochondrial"/>
    <property type="match status" value="1"/>
</dbReference>
<dbReference type="Pfam" id="PF02536">
    <property type="entry name" value="mTERF"/>
    <property type="match status" value="1"/>
</dbReference>
<dbReference type="FunCoup" id="A0A200R9F3">
    <property type="interactions" value="583"/>
</dbReference>
<dbReference type="InterPro" id="IPR038538">
    <property type="entry name" value="MTERF_sf"/>
</dbReference>
<protein>
    <submittedName>
        <fullName evidence="4">Mitochodrial transcription termination factor-related</fullName>
    </submittedName>
</protein>
<dbReference type="PANTHER" id="PTHR13068">
    <property type="entry name" value="CGI-12 PROTEIN-RELATED"/>
    <property type="match status" value="1"/>
</dbReference>
<dbReference type="OrthoDB" id="637682at2759"/>
<keyword evidence="2" id="KW-0804">Transcription</keyword>
<comment type="caution">
    <text evidence="4">The sequence shown here is derived from an EMBL/GenBank/DDBJ whole genome shotgun (WGS) entry which is preliminary data.</text>
</comment>
<accession>A0A200R9F3</accession>
<proteinExistence type="inferred from homology"/>
<dbReference type="FunFam" id="1.25.70.10:FF:000015">
    <property type="entry name" value="Mitochondrial transcription termination factor family protein"/>
    <property type="match status" value="1"/>
</dbReference>
<evidence type="ECO:0000313" key="4">
    <source>
        <dbReference type="EMBL" id="OVA19283.1"/>
    </source>
</evidence>
<sequence length="603" mass="69091">MSTRVLPSSIPQNFELFDFSNCRISFGTLPSLIKIPLSPAKSSSKLNLPLHPNRFLRTLTRASSSTVENGGNPDDQSSIIEAREAVSEILQETGVSKEESMEIALNSPKYVKMLIDSVRDLDELSLWKSWKIENEDLDTLSFKKKVFYMAKEKGDNGILPFLESVGLNPMSSTHIARYLVSESLPAIIHKVKYLKELLFSGSDDEAFIGKNARRMMMQLSIFIDEDVQQTLSFFEKMEARRGGLGMLGSKDASFQYLIESFPRLLMLSVKNRLKPLVKFLEGIGIPKERVRVVLLLFPPTFFYDIEKDLKPRMRAFEKVGADEKDIGSMVVKYPWILSTSILENYEEILSFFELEKVPKVSVDQSIKSWPHLLGCSTSKMKLMVEQFVELDVRNKKLGQVIASSPQLLLKKPQEFLQVVSFMEELGFDRESIGRILCRCPEIFAASIEKTLKRKLKFLNEIGISEDHLPRVIRKYPELLVSDIDHTLLPRLKYLMKTGLSKRDVVFMIRRFSPLLGYSIEEVLKPKLEFLVNTMEKPVRDVVEYPRYFSYSLDKKIKPRFWVLKGRNLDCSLKDMLGKNDDDFAADYMGIGRMLIPPPSPSLQ</sequence>
<dbReference type="Proteomes" id="UP000195402">
    <property type="component" value="Unassembled WGS sequence"/>
</dbReference>
<dbReference type="AlphaFoldDB" id="A0A200R9F3"/>
<dbReference type="STRING" id="56857.A0A200R9F3"/>
<dbReference type="SMART" id="SM00733">
    <property type="entry name" value="Mterf"/>
    <property type="match status" value="10"/>
</dbReference>
<dbReference type="InParanoid" id="A0A200R9F3"/>
<dbReference type="OMA" id="IKPRYWV"/>
<evidence type="ECO:0000256" key="2">
    <source>
        <dbReference type="ARBA" id="ARBA00022472"/>
    </source>
</evidence>
<evidence type="ECO:0000313" key="5">
    <source>
        <dbReference type="Proteomes" id="UP000195402"/>
    </source>
</evidence>
<evidence type="ECO:0000256" key="1">
    <source>
        <dbReference type="ARBA" id="ARBA00007692"/>
    </source>
</evidence>
<reference evidence="4 5" key="1">
    <citation type="journal article" date="2017" name="Mol. Plant">
        <title>The Genome of Medicinal Plant Macleaya cordata Provides New Insights into Benzylisoquinoline Alkaloids Metabolism.</title>
        <authorList>
            <person name="Liu X."/>
            <person name="Liu Y."/>
            <person name="Huang P."/>
            <person name="Ma Y."/>
            <person name="Qing Z."/>
            <person name="Tang Q."/>
            <person name="Cao H."/>
            <person name="Cheng P."/>
            <person name="Zheng Y."/>
            <person name="Yuan Z."/>
            <person name="Zhou Y."/>
            <person name="Liu J."/>
            <person name="Tang Z."/>
            <person name="Zhuo Y."/>
            <person name="Zhang Y."/>
            <person name="Yu L."/>
            <person name="Huang J."/>
            <person name="Yang P."/>
            <person name="Peng Q."/>
            <person name="Zhang J."/>
            <person name="Jiang W."/>
            <person name="Zhang Z."/>
            <person name="Lin K."/>
            <person name="Ro D.K."/>
            <person name="Chen X."/>
            <person name="Xiong X."/>
            <person name="Shang Y."/>
            <person name="Huang S."/>
            <person name="Zeng J."/>
        </authorList>
    </citation>
    <scope>NUCLEOTIDE SEQUENCE [LARGE SCALE GENOMIC DNA]</scope>
    <source>
        <strain evidence="5">cv. BLH2017</strain>
        <tissue evidence="4">Root</tissue>
    </source>
</reference>